<evidence type="ECO:0000313" key="1">
    <source>
        <dbReference type="EMBL" id="CAG8725349.1"/>
    </source>
</evidence>
<dbReference type="EMBL" id="CAJVQB010008984">
    <property type="protein sequence ID" value="CAG8725349.1"/>
    <property type="molecule type" value="Genomic_DNA"/>
</dbReference>
<reference evidence="1 2" key="1">
    <citation type="submission" date="2021-06" db="EMBL/GenBank/DDBJ databases">
        <authorList>
            <person name="Kallberg Y."/>
            <person name="Tangrot J."/>
            <person name="Rosling A."/>
        </authorList>
    </citation>
    <scope>NUCLEOTIDE SEQUENCE [LARGE SCALE GENOMIC DNA]</scope>
    <source>
        <strain evidence="1 2">120-4 pot B 10/14</strain>
    </source>
</reference>
<sequence>MVGEESSSFFQRSDKAGITTSNQAVAIYRRDEVVDKSGVKINLLKDEFSQQVFQEFWNWELGFKNESSKPIGGLLGQVQFKTDLQVTLNTKMKKSITFISAQVQKL</sequence>
<evidence type="ECO:0000313" key="2">
    <source>
        <dbReference type="Proteomes" id="UP000789901"/>
    </source>
</evidence>
<proteinExistence type="predicted"/>
<gene>
    <name evidence="1" type="ORF">GMARGA_LOCUS13885</name>
</gene>
<name>A0ABN7V411_GIGMA</name>
<organism evidence="1 2">
    <name type="scientific">Gigaspora margarita</name>
    <dbReference type="NCBI Taxonomy" id="4874"/>
    <lineage>
        <taxon>Eukaryota</taxon>
        <taxon>Fungi</taxon>
        <taxon>Fungi incertae sedis</taxon>
        <taxon>Mucoromycota</taxon>
        <taxon>Glomeromycotina</taxon>
        <taxon>Glomeromycetes</taxon>
        <taxon>Diversisporales</taxon>
        <taxon>Gigasporaceae</taxon>
        <taxon>Gigaspora</taxon>
    </lineage>
</organism>
<accession>A0ABN7V411</accession>
<comment type="caution">
    <text evidence="1">The sequence shown here is derived from an EMBL/GenBank/DDBJ whole genome shotgun (WGS) entry which is preliminary data.</text>
</comment>
<dbReference type="Proteomes" id="UP000789901">
    <property type="component" value="Unassembled WGS sequence"/>
</dbReference>
<keyword evidence="2" id="KW-1185">Reference proteome</keyword>
<protein>
    <submittedName>
        <fullName evidence="1">30007_t:CDS:1</fullName>
    </submittedName>
</protein>